<evidence type="ECO:0000256" key="2">
    <source>
        <dbReference type="ARBA" id="ARBA00022679"/>
    </source>
</evidence>
<dbReference type="HOGENOM" id="CLU_001724_12_1_1"/>
<evidence type="ECO:0000313" key="4">
    <source>
        <dbReference type="Proteomes" id="UP000053593"/>
    </source>
</evidence>
<dbReference type="Gene3D" id="3.40.50.2000">
    <property type="entry name" value="Glycogen Phosphorylase B"/>
    <property type="match status" value="2"/>
</dbReference>
<reference evidence="3 4" key="1">
    <citation type="submission" date="2014-04" db="EMBL/GenBank/DDBJ databases">
        <title>Evolutionary Origins and Diversification of the Mycorrhizal Mutualists.</title>
        <authorList>
            <consortium name="DOE Joint Genome Institute"/>
            <consortium name="Mycorrhizal Genomics Consortium"/>
            <person name="Kohler A."/>
            <person name="Kuo A."/>
            <person name="Nagy L.G."/>
            <person name="Floudas D."/>
            <person name="Copeland A."/>
            <person name="Barry K.W."/>
            <person name="Cichocki N."/>
            <person name="Veneault-Fourrey C."/>
            <person name="LaButti K."/>
            <person name="Lindquist E.A."/>
            <person name="Lipzen A."/>
            <person name="Lundell T."/>
            <person name="Morin E."/>
            <person name="Murat C."/>
            <person name="Riley R."/>
            <person name="Ohm R."/>
            <person name="Sun H."/>
            <person name="Tunlid A."/>
            <person name="Henrissat B."/>
            <person name="Grigoriev I.V."/>
            <person name="Hibbett D.S."/>
            <person name="Martin F."/>
        </authorList>
    </citation>
    <scope>NUCLEOTIDE SEQUENCE [LARGE SCALE GENOMIC DNA]</scope>
    <source>
        <strain evidence="3 4">FD-317 M1</strain>
    </source>
</reference>
<organism evidence="3 4">
    <name type="scientific">Collybiopsis luxurians FD-317 M1</name>
    <dbReference type="NCBI Taxonomy" id="944289"/>
    <lineage>
        <taxon>Eukaryota</taxon>
        <taxon>Fungi</taxon>
        <taxon>Dikarya</taxon>
        <taxon>Basidiomycota</taxon>
        <taxon>Agaricomycotina</taxon>
        <taxon>Agaricomycetes</taxon>
        <taxon>Agaricomycetidae</taxon>
        <taxon>Agaricales</taxon>
        <taxon>Marasmiineae</taxon>
        <taxon>Omphalotaceae</taxon>
        <taxon>Collybiopsis</taxon>
        <taxon>Collybiopsis luxurians</taxon>
    </lineage>
</organism>
<dbReference type="AlphaFoldDB" id="A0A0D0CIR5"/>
<evidence type="ECO:0000256" key="1">
    <source>
        <dbReference type="ARBA" id="ARBA00009995"/>
    </source>
</evidence>
<accession>A0A0D0CIR5</accession>
<keyword evidence="2 3" id="KW-0808">Transferase</keyword>
<proteinExistence type="inferred from homology"/>
<gene>
    <name evidence="3" type="ORF">GYMLUDRAFT_242718</name>
</gene>
<dbReference type="InterPro" id="IPR002213">
    <property type="entry name" value="UDP_glucos_trans"/>
</dbReference>
<dbReference type="SUPFAM" id="SSF53756">
    <property type="entry name" value="UDP-Glycosyltransferase/glycogen phosphorylase"/>
    <property type="match status" value="1"/>
</dbReference>
<dbReference type="OrthoDB" id="5835829at2759"/>
<keyword evidence="4" id="KW-1185">Reference proteome</keyword>
<protein>
    <submittedName>
        <fullName evidence="3">Glycosyltransferase family 1 protein</fullName>
    </submittedName>
</protein>
<dbReference type="Proteomes" id="UP000053593">
    <property type="component" value="Unassembled WGS sequence"/>
</dbReference>
<name>A0A0D0CIR5_9AGAR</name>
<dbReference type="GO" id="GO:0035251">
    <property type="term" value="F:UDP-glucosyltransferase activity"/>
    <property type="evidence" value="ECO:0007669"/>
    <property type="project" value="TreeGrafter"/>
</dbReference>
<dbReference type="EMBL" id="KN834767">
    <property type="protein sequence ID" value="KIK62564.1"/>
    <property type="molecule type" value="Genomic_DNA"/>
</dbReference>
<dbReference type="Pfam" id="PF00201">
    <property type="entry name" value="UDPGT"/>
    <property type="match status" value="1"/>
</dbReference>
<evidence type="ECO:0000313" key="3">
    <source>
        <dbReference type="EMBL" id="KIK62564.1"/>
    </source>
</evidence>
<dbReference type="PANTHER" id="PTHR48047">
    <property type="entry name" value="GLYCOSYLTRANSFERASE"/>
    <property type="match status" value="1"/>
</dbReference>
<sequence length="516" mass="57200">MAAVKHMLFHSLAAWGHNKPMAALAVFITRARPDIVITIITTGSIHAKLVNELKSKLSTEKYNSLSPRINVIDIVGQDTNPFEPLKEFAPAYEALRDSQPLTCKSSGRTLSGLPSPSVALLDPFAAYAYEFILSVPNKKVHIIAWISAPSGPLVGLFGPPSLGGKADPFLETEAGRKKARTRISLMFNEQGGDFDEHGDSLSTRKEIISGYEKSKIPGIPPMYTHEWTPQISLMPQARKLHLIGQVYTRESDGVIIASNSTGRPAFAMAPLSLPKPNHQLEGDENILKFLETTKEKYGSRSLIYISFGTFFWPPQEEKLAALIETLIANRKPFLFAHASPLAQLSDELLTMIKQSGIGMETAWSPQETILQHEATGWFITHGYLCGFRPSSSLALSLAALNNVRRIFWPMGADQPLNAAVLGLTHEAAFELVEVRSGEDGTKPLLRFENTEYKPTFTVDAVRAEVERLLVKINGDAGQVVRSNFERLGKEMWKSWDEGGQNRRELNAFLKQFVDCR</sequence>
<comment type="similarity">
    <text evidence="1">Belongs to the UDP-glycosyltransferase family.</text>
</comment>